<dbReference type="OrthoDB" id="9803238at2"/>
<name>A0A2A9CWU1_9MICO</name>
<dbReference type="RefSeq" id="WP_098467858.1">
    <property type="nucleotide sequence ID" value="NZ_PDJD01000001.1"/>
</dbReference>
<accession>A0A2A9CWU1</accession>
<dbReference type="Proteomes" id="UP000224915">
    <property type="component" value="Unassembled WGS sequence"/>
</dbReference>
<reference evidence="3 4" key="1">
    <citation type="submission" date="2017-10" db="EMBL/GenBank/DDBJ databases">
        <title>Sequencing the genomes of 1000 actinobacteria strains.</title>
        <authorList>
            <person name="Klenk H.-P."/>
        </authorList>
    </citation>
    <scope>NUCLEOTIDE SEQUENCE [LARGE SCALE GENOMIC DNA]</scope>
    <source>
        <strain evidence="3 4">DSM 21801</strain>
    </source>
</reference>
<dbReference type="Pfam" id="PF02350">
    <property type="entry name" value="Epimerase_2"/>
    <property type="match status" value="1"/>
</dbReference>
<feature type="domain" description="UDP-N-acetylglucosamine 2-epimerase" evidence="2">
    <location>
        <begin position="63"/>
        <end position="386"/>
    </location>
</feature>
<dbReference type="EMBL" id="PDJD01000001">
    <property type="protein sequence ID" value="PFG18606.1"/>
    <property type="molecule type" value="Genomic_DNA"/>
</dbReference>
<dbReference type="InterPro" id="IPR029767">
    <property type="entry name" value="WecB-like"/>
</dbReference>
<dbReference type="PANTHER" id="PTHR43174">
    <property type="entry name" value="UDP-N-ACETYLGLUCOSAMINE 2-EPIMERASE"/>
    <property type="match status" value="1"/>
</dbReference>
<dbReference type="InterPro" id="IPR003331">
    <property type="entry name" value="UDP_GlcNAc_Epimerase_2_dom"/>
</dbReference>
<sequence>MYRISPPRRGLTVVPALGSGARLSLQSLVQEPRRAFGDVAVVLDVRPQFIKLASVIKVLGERARVVQACQHRDQGSAGQFLRKLGLGEPDVTLDGVHGADRAQRIGRGIIALTEHLEAHPAQVIVVQGDTDSTRIGAQVGSRLGVPVIHVDAGLSSQASVKSTGLDRLRVAPLVDLHCAATPGAVANLLAEGVAPRRVRLTGNALADVTTSASALQYRRWSEIAGAGVRVGGYVLAPILRPETTNSPVFLQRILHALGTSPIPVLMMVRPRTLTAIGRLDPPTGAVRLRAAVCHSDYLELARRCALVVSDSSEVQEEAAVLGKPVLVISEASEHPEFIAAGFARLATREVDLVGELAECLKRRAFPALEGARSTDEFGRAASLIADAARALAAGEEPAGDLMTDRLLAGSGSLGGVR</sequence>
<keyword evidence="4" id="KW-1185">Reference proteome</keyword>
<keyword evidence="1" id="KW-0413">Isomerase</keyword>
<evidence type="ECO:0000313" key="4">
    <source>
        <dbReference type="Proteomes" id="UP000224915"/>
    </source>
</evidence>
<dbReference type="SUPFAM" id="SSF53756">
    <property type="entry name" value="UDP-Glycosyltransferase/glycogen phosphorylase"/>
    <property type="match status" value="1"/>
</dbReference>
<organism evidence="3 4">
    <name type="scientific">Serinibacter salmoneus</name>
    <dbReference type="NCBI Taxonomy" id="556530"/>
    <lineage>
        <taxon>Bacteria</taxon>
        <taxon>Bacillati</taxon>
        <taxon>Actinomycetota</taxon>
        <taxon>Actinomycetes</taxon>
        <taxon>Micrococcales</taxon>
        <taxon>Beutenbergiaceae</taxon>
        <taxon>Serinibacter</taxon>
    </lineage>
</organism>
<dbReference type="PANTHER" id="PTHR43174:SF1">
    <property type="entry name" value="UDP-N-ACETYLGLUCOSAMINE 2-EPIMERASE"/>
    <property type="match status" value="1"/>
</dbReference>
<dbReference type="Gene3D" id="3.40.50.2000">
    <property type="entry name" value="Glycogen Phosphorylase B"/>
    <property type="match status" value="2"/>
</dbReference>
<comment type="caution">
    <text evidence="3">The sequence shown here is derived from an EMBL/GenBank/DDBJ whole genome shotgun (WGS) entry which is preliminary data.</text>
</comment>
<gene>
    <name evidence="3" type="ORF">ATL40_0146</name>
</gene>
<dbReference type="AlphaFoldDB" id="A0A2A9CWU1"/>
<dbReference type="GO" id="GO:0016853">
    <property type="term" value="F:isomerase activity"/>
    <property type="evidence" value="ECO:0007669"/>
    <property type="project" value="UniProtKB-KW"/>
</dbReference>
<evidence type="ECO:0000259" key="2">
    <source>
        <dbReference type="Pfam" id="PF02350"/>
    </source>
</evidence>
<evidence type="ECO:0000313" key="3">
    <source>
        <dbReference type="EMBL" id="PFG18606.1"/>
    </source>
</evidence>
<comment type="similarity">
    <text evidence="1">Belongs to the UDP-N-acetylglucosamine 2-epimerase family.</text>
</comment>
<protein>
    <submittedName>
        <fullName evidence="3">UDP-N-acetylglucosamine 2-epimerase (Non-hydrolysing)</fullName>
    </submittedName>
</protein>
<evidence type="ECO:0000256" key="1">
    <source>
        <dbReference type="RuleBase" id="RU003513"/>
    </source>
</evidence>
<proteinExistence type="inferred from homology"/>